<dbReference type="OrthoDB" id="678784at2"/>
<proteinExistence type="predicted"/>
<evidence type="ECO:0000313" key="1">
    <source>
        <dbReference type="EMBL" id="BAU54505.1"/>
    </source>
</evidence>
<protein>
    <submittedName>
        <fullName evidence="1">Uncharacterized protein</fullName>
    </submittedName>
</protein>
<dbReference type="RefSeq" id="WP_096352468.1">
    <property type="nucleotide sequence ID" value="NZ_AP017313.1"/>
</dbReference>
<keyword evidence="2" id="KW-1185">Reference proteome</keyword>
<sequence>MHKYITLFFSVSLLLFACTAGKSNGKIIEHDQMVRLLTDIHILDGSLYNAVSQSPDTLYKYGTARYLTLFKKYHVDSIEFRRSLKYYTTQPIEFQAMYDKILVDLQAKTDSINKKLLKTTNAPHPK</sequence>
<dbReference type="AlphaFoldDB" id="A0A110AZP0"/>
<dbReference type="InterPro" id="IPR025381">
    <property type="entry name" value="DUF4296"/>
</dbReference>
<name>A0A110AZP0_9SPHI</name>
<dbReference type="KEGG" id="mgot:MgSA37_02681"/>
<dbReference type="Proteomes" id="UP000218263">
    <property type="component" value="Chromosome"/>
</dbReference>
<dbReference type="EMBL" id="AP017313">
    <property type="protein sequence ID" value="BAU54505.1"/>
    <property type="molecule type" value="Genomic_DNA"/>
</dbReference>
<reference evidence="1 2" key="1">
    <citation type="submission" date="2015-12" db="EMBL/GenBank/DDBJ databases">
        <title>Genome sequence of Mucilaginibacter gotjawali.</title>
        <authorList>
            <person name="Lee J.S."/>
            <person name="Lee K.C."/>
            <person name="Kim K.K."/>
            <person name="Lee B.W."/>
        </authorList>
    </citation>
    <scope>NUCLEOTIDE SEQUENCE [LARGE SCALE GENOMIC DNA]</scope>
    <source>
        <strain evidence="1 2">SA3-7</strain>
    </source>
</reference>
<evidence type="ECO:0000313" key="2">
    <source>
        <dbReference type="Proteomes" id="UP000218263"/>
    </source>
</evidence>
<accession>A0A110AZP0</accession>
<dbReference type="Pfam" id="PF14129">
    <property type="entry name" value="DUF4296"/>
    <property type="match status" value="1"/>
</dbReference>
<dbReference type="PROSITE" id="PS51257">
    <property type="entry name" value="PROKAR_LIPOPROTEIN"/>
    <property type="match status" value="1"/>
</dbReference>
<gene>
    <name evidence="1" type="ORF">MgSA37_02681</name>
</gene>
<organism evidence="1 2">
    <name type="scientific">Mucilaginibacter gotjawali</name>
    <dbReference type="NCBI Taxonomy" id="1550579"/>
    <lineage>
        <taxon>Bacteria</taxon>
        <taxon>Pseudomonadati</taxon>
        <taxon>Bacteroidota</taxon>
        <taxon>Sphingobacteriia</taxon>
        <taxon>Sphingobacteriales</taxon>
        <taxon>Sphingobacteriaceae</taxon>
        <taxon>Mucilaginibacter</taxon>
    </lineage>
</organism>